<sequence length="73" mass="8278">MEKRSITISKHKTSVSLEPEYWDIIDNISIEKGLSISGVIELIDKEKNGNNLASEIRVYALNYLIKLSKKSLV</sequence>
<evidence type="ECO:0000313" key="3">
    <source>
        <dbReference type="Proteomes" id="UP000253570"/>
    </source>
</evidence>
<keyword evidence="2" id="KW-0808">Transferase</keyword>
<evidence type="ECO:0000259" key="1">
    <source>
        <dbReference type="Pfam" id="PF13467"/>
    </source>
</evidence>
<reference evidence="2 3" key="1">
    <citation type="journal article" date="2018" name="Microbiome">
        <title>Fine metagenomic profile of the Mediterranean stratified and mixed water columns revealed by assembly and recruitment.</title>
        <authorList>
            <person name="Haro-Moreno J.M."/>
            <person name="Lopez-Perez M."/>
            <person name="De La Torre J.R."/>
            <person name="Picazo A."/>
            <person name="Camacho A."/>
            <person name="Rodriguez-Valera F."/>
        </authorList>
    </citation>
    <scope>NUCLEOTIDE SEQUENCE [LARGE SCALE GENOMIC DNA]</scope>
    <source>
        <strain evidence="2">MED-G57</strain>
    </source>
</reference>
<dbReference type="Pfam" id="PF13467">
    <property type="entry name" value="RHH_4"/>
    <property type="match status" value="1"/>
</dbReference>
<accession>A0A368DNE4</accession>
<name>A0A368DNE4_9PROT</name>
<dbReference type="InterPro" id="IPR027373">
    <property type="entry name" value="RHH_dom"/>
</dbReference>
<evidence type="ECO:0000313" key="2">
    <source>
        <dbReference type="EMBL" id="RCL73359.1"/>
    </source>
</evidence>
<dbReference type="InterPro" id="IPR038268">
    <property type="entry name" value="RHH_sf"/>
</dbReference>
<dbReference type="AlphaFoldDB" id="A0A368DNE4"/>
<dbReference type="Proteomes" id="UP000253570">
    <property type="component" value="Unassembled WGS sequence"/>
</dbReference>
<dbReference type="EMBL" id="QOQD01000007">
    <property type="protein sequence ID" value="RCL73359.1"/>
    <property type="molecule type" value="Genomic_DNA"/>
</dbReference>
<protein>
    <submittedName>
        <fullName evidence="2">Aryl-sulfate sulfotransferase</fullName>
    </submittedName>
</protein>
<feature type="domain" description="Ribbon-helix-helix" evidence="1">
    <location>
        <begin position="2"/>
        <end position="64"/>
    </location>
</feature>
<organism evidence="2 3">
    <name type="scientific">PS1 clade bacterium</name>
    <dbReference type="NCBI Taxonomy" id="2175152"/>
    <lineage>
        <taxon>Bacteria</taxon>
        <taxon>Pseudomonadati</taxon>
        <taxon>Pseudomonadota</taxon>
        <taxon>Alphaproteobacteria</taxon>
        <taxon>PS1 clade</taxon>
    </lineage>
</organism>
<gene>
    <name evidence="2" type="ORF">DBW71_03670</name>
</gene>
<dbReference type="Gene3D" id="1.10.3990.20">
    <property type="entry name" value="protein bp1543"/>
    <property type="match status" value="1"/>
</dbReference>
<dbReference type="GO" id="GO:0016740">
    <property type="term" value="F:transferase activity"/>
    <property type="evidence" value="ECO:0007669"/>
    <property type="project" value="UniProtKB-KW"/>
</dbReference>
<comment type="caution">
    <text evidence="2">The sequence shown here is derived from an EMBL/GenBank/DDBJ whole genome shotgun (WGS) entry which is preliminary data.</text>
</comment>
<proteinExistence type="predicted"/>